<dbReference type="InterPro" id="IPR001453">
    <property type="entry name" value="MoaB/Mog_dom"/>
</dbReference>
<dbReference type="EMBL" id="AP025592">
    <property type="protein sequence ID" value="BDG07206.1"/>
    <property type="molecule type" value="Genomic_DNA"/>
</dbReference>
<comment type="cofactor">
    <cofactor evidence="6">
        <name>Mg(2+)</name>
        <dbReference type="ChEBI" id="CHEBI:18420"/>
    </cofactor>
</comment>
<dbReference type="RefSeq" id="WP_248343808.1">
    <property type="nucleotide sequence ID" value="NZ_AP025592.1"/>
</dbReference>
<dbReference type="PROSITE" id="PS01079">
    <property type="entry name" value="MOCF_BIOSYNTHESIS_2"/>
    <property type="match status" value="1"/>
</dbReference>
<evidence type="ECO:0000256" key="3">
    <source>
        <dbReference type="ARBA" id="ARBA00010763"/>
    </source>
</evidence>
<evidence type="ECO:0000256" key="4">
    <source>
        <dbReference type="ARBA" id="ARBA00023150"/>
    </source>
</evidence>
<evidence type="ECO:0000256" key="5">
    <source>
        <dbReference type="ARBA" id="ARBA00047317"/>
    </source>
</evidence>
<dbReference type="EC" id="2.10.1.1" evidence="6"/>
<dbReference type="InterPro" id="IPR036135">
    <property type="entry name" value="MoeA_linker/N_sf"/>
</dbReference>
<dbReference type="SMART" id="SM00852">
    <property type="entry name" value="MoCF_biosynth"/>
    <property type="match status" value="1"/>
</dbReference>
<sequence>MLTPDAALRRILDALRPRAPLQGERVPLAEARGRALAEAVVAGRPSPPFDNASMDGYALRAADAPAPGAGLPVAFDVFAGAPADRPLPPGACCRIFTGAAIPPGADAVEMQEEVERRGRRAIFRRAAVKGRFVRAAGAELREGAVALPRGAVVDAGAVGLLAALGRTEVAVHRRPRVAILATGSELVPVDGALRPGQIRDSNSHALAAACREAGAEPTLLPIAGDEAEALDRALAGAALADVLLTSGGVSVGERDLVRPALERAGFSLDFWRVAMRPGKPVAFGASPRAAVFGLPGNPASALVTFELFVRPALRALAGLPGNGRAVLPARLAVPWAKPAGLTVFLRARARVEAGALWVEPLATQESGHLTSVTGHQALAVLPAGAERLRRGARVSAILVAPPTLDPAAPSDLA</sequence>
<dbReference type="Gene3D" id="2.170.190.11">
    <property type="entry name" value="Molybdopterin biosynthesis moea protein, domain 3"/>
    <property type="match status" value="1"/>
</dbReference>
<evidence type="ECO:0000259" key="7">
    <source>
        <dbReference type="SMART" id="SM00852"/>
    </source>
</evidence>
<dbReference type="NCBIfam" id="NF045515">
    <property type="entry name" value="Glp_gephyrin"/>
    <property type="match status" value="1"/>
</dbReference>
<evidence type="ECO:0000256" key="6">
    <source>
        <dbReference type="RuleBase" id="RU365090"/>
    </source>
</evidence>
<gene>
    <name evidence="8" type="ORF">AMPC_03190</name>
</gene>
<comment type="pathway">
    <text evidence="2 6">Cofactor biosynthesis; molybdopterin biosynthesis.</text>
</comment>
<dbReference type="Gene3D" id="3.40.980.10">
    <property type="entry name" value="MoaB/Mog-like domain"/>
    <property type="match status" value="1"/>
</dbReference>
<organism evidence="8 9">
    <name type="scientific">Anaeromyxobacter paludicola</name>
    <dbReference type="NCBI Taxonomy" id="2918171"/>
    <lineage>
        <taxon>Bacteria</taxon>
        <taxon>Pseudomonadati</taxon>
        <taxon>Myxococcota</taxon>
        <taxon>Myxococcia</taxon>
        <taxon>Myxococcales</taxon>
        <taxon>Cystobacterineae</taxon>
        <taxon>Anaeromyxobacteraceae</taxon>
        <taxon>Anaeromyxobacter</taxon>
    </lineage>
</organism>
<comment type="catalytic activity">
    <reaction evidence="5">
        <text>adenylyl-molybdopterin + molybdate = Mo-molybdopterin + AMP + H(+)</text>
        <dbReference type="Rhea" id="RHEA:35047"/>
        <dbReference type="ChEBI" id="CHEBI:15378"/>
        <dbReference type="ChEBI" id="CHEBI:36264"/>
        <dbReference type="ChEBI" id="CHEBI:62727"/>
        <dbReference type="ChEBI" id="CHEBI:71302"/>
        <dbReference type="ChEBI" id="CHEBI:456215"/>
        <dbReference type="EC" id="2.10.1.1"/>
    </reaction>
</comment>
<protein>
    <recommendedName>
        <fullName evidence="6">Molybdopterin molybdenumtransferase</fullName>
        <ecNumber evidence="6">2.10.1.1</ecNumber>
    </recommendedName>
</protein>
<dbReference type="PANTHER" id="PTHR10192:SF5">
    <property type="entry name" value="GEPHYRIN"/>
    <property type="match status" value="1"/>
</dbReference>
<evidence type="ECO:0000256" key="1">
    <source>
        <dbReference type="ARBA" id="ARBA00002901"/>
    </source>
</evidence>
<keyword evidence="4 6" id="KW-0501">Molybdenum cofactor biosynthesis</keyword>
<dbReference type="InterPro" id="IPR038987">
    <property type="entry name" value="MoeA-like"/>
</dbReference>
<dbReference type="Proteomes" id="UP001162734">
    <property type="component" value="Chromosome"/>
</dbReference>
<dbReference type="PANTHER" id="PTHR10192">
    <property type="entry name" value="MOLYBDOPTERIN BIOSYNTHESIS PROTEIN"/>
    <property type="match status" value="1"/>
</dbReference>
<feature type="domain" description="MoaB/Mog" evidence="7">
    <location>
        <begin position="178"/>
        <end position="315"/>
    </location>
</feature>
<keyword evidence="6" id="KW-0460">Magnesium</keyword>
<dbReference type="InterPro" id="IPR005111">
    <property type="entry name" value="MoeA_C_domain_IV"/>
</dbReference>
<dbReference type="Gene3D" id="3.90.105.10">
    <property type="entry name" value="Molybdopterin biosynthesis moea protein, domain 2"/>
    <property type="match status" value="1"/>
</dbReference>
<dbReference type="SUPFAM" id="SSF53218">
    <property type="entry name" value="Molybdenum cofactor biosynthesis proteins"/>
    <property type="match status" value="1"/>
</dbReference>
<keyword evidence="9" id="KW-1185">Reference proteome</keyword>
<dbReference type="CDD" id="cd00887">
    <property type="entry name" value="MoeA"/>
    <property type="match status" value="1"/>
</dbReference>
<dbReference type="Pfam" id="PF03454">
    <property type="entry name" value="MoeA_C"/>
    <property type="match status" value="1"/>
</dbReference>
<comment type="similarity">
    <text evidence="3 6">Belongs to the MoeA family.</text>
</comment>
<evidence type="ECO:0000313" key="9">
    <source>
        <dbReference type="Proteomes" id="UP001162734"/>
    </source>
</evidence>
<dbReference type="NCBIfam" id="TIGR00177">
    <property type="entry name" value="molyb_syn"/>
    <property type="match status" value="1"/>
</dbReference>
<dbReference type="InterPro" id="IPR008284">
    <property type="entry name" value="MoCF_biosynth_CS"/>
</dbReference>
<evidence type="ECO:0000256" key="2">
    <source>
        <dbReference type="ARBA" id="ARBA00005046"/>
    </source>
</evidence>
<keyword evidence="6" id="KW-0808">Transferase</keyword>
<dbReference type="InterPro" id="IPR036425">
    <property type="entry name" value="MoaB/Mog-like_dom_sf"/>
</dbReference>
<dbReference type="SUPFAM" id="SSF63867">
    <property type="entry name" value="MoeA C-terminal domain-like"/>
    <property type="match status" value="1"/>
</dbReference>
<accession>A0ABM7X5X2</accession>
<name>A0ABM7X5X2_9BACT</name>
<dbReference type="Gene3D" id="2.40.340.10">
    <property type="entry name" value="MoeA, C-terminal, domain IV"/>
    <property type="match status" value="1"/>
</dbReference>
<dbReference type="Pfam" id="PF03453">
    <property type="entry name" value="MoeA_N"/>
    <property type="match status" value="1"/>
</dbReference>
<reference evidence="9" key="1">
    <citation type="journal article" date="2022" name="Int. J. Syst. Evol. Microbiol.">
        <title>Anaeromyxobacter oryzae sp. nov., Anaeromyxobacter diazotrophicus sp. nov. and Anaeromyxobacter paludicola sp. nov., isolated from paddy soils.</title>
        <authorList>
            <person name="Itoh H."/>
            <person name="Xu Z."/>
            <person name="Mise K."/>
            <person name="Masuda Y."/>
            <person name="Ushijima N."/>
            <person name="Hayakawa C."/>
            <person name="Shiratori Y."/>
            <person name="Senoo K."/>
        </authorList>
    </citation>
    <scope>NUCLEOTIDE SEQUENCE [LARGE SCALE GENOMIC DNA]</scope>
    <source>
        <strain evidence="9">Red630</strain>
    </source>
</reference>
<dbReference type="SUPFAM" id="SSF63882">
    <property type="entry name" value="MoeA N-terminal region -like"/>
    <property type="match status" value="1"/>
</dbReference>
<evidence type="ECO:0000313" key="8">
    <source>
        <dbReference type="EMBL" id="BDG07206.1"/>
    </source>
</evidence>
<dbReference type="Pfam" id="PF00994">
    <property type="entry name" value="MoCF_biosynth"/>
    <property type="match status" value="1"/>
</dbReference>
<comment type="function">
    <text evidence="1 6">Catalyzes the insertion of molybdate into adenylated molybdopterin with the concomitant release of AMP.</text>
</comment>
<proteinExistence type="inferred from homology"/>
<dbReference type="InterPro" id="IPR036688">
    <property type="entry name" value="MoeA_C_domain_IV_sf"/>
</dbReference>
<keyword evidence="6" id="KW-0500">Molybdenum</keyword>
<dbReference type="InterPro" id="IPR005110">
    <property type="entry name" value="MoeA_linker/N"/>
</dbReference>
<keyword evidence="6" id="KW-0479">Metal-binding</keyword>